<protein>
    <submittedName>
        <fullName evidence="1">Uncharacterized protein</fullName>
    </submittedName>
</protein>
<organism evidence="1">
    <name type="scientific">Mycobacterium xenopi 4042</name>
    <dbReference type="NCBI Taxonomy" id="1299334"/>
    <lineage>
        <taxon>Bacteria</taxon>
        <taxon>Bacillati</taxon>
        <taxon>Actinomycetota</taxon>
        <taxon>Actinomycetes</taxon>
        <taxon>Mycobacteriales</taxon>
        <taxon>Mycobacteriaceae</taxon>
        <taxon>Mycobacterium</taxon>
    </lineage>
</organism>
<dbReference type="AlphaFoldDB" id="X7ZBN3"/>
<comment type="caution">
    <text evidence="1">The sequence shown here is derived from an EMBL/GenBank/DDBJ whole genome shotgun (WGS) entry which is preliminary data.</text>
</comment>
<dbReference type="EMBL" id="JAOB01000080">
    <property type="protein sequence ID" value="EUA16163.1"/>
    <property type="molecule type" value="Genomic_DNA"/>
</dbReference>
<evidence type="ECO:0000313" key="1">
    <source>
        <dbReference type="EMBL" id="EUA16163.1"/>
    </source>
</evidence>
<gene>
    <name evidence="1" type="ORF">I553_1138</name>
</gene>
<proteinExistence type="predicted"/>
<reference evidence="1" key="1">
    <citation type="submission" date="2014-01" db="EMBL/GenBank/DDBJ databases">
        <authorList>
            <person name="Brown-Elliot B."/>
            <person name="Wallace R."/>
            <person name="Lenaerts A."/>
            <person name="Ordway D."/>
            <person name="DeGroote M.A."/>
            <person name="Parker T."/>
            <person name="Sizemore C."/>
            <person name="Tallon L.J."/>
            <person name="Sadzewicz L.K."/>
            <person name="Sengamalay N."/>
            <person name="Fraser C.M."/>
            <person name="Hine E."/>
            <person name="Shefchek K.A."/>
            <person name="Das S.P."/>
            <person name="Tettelin H."/>
        </authorList>
    </citation>
    <scope>NUCLEOTIDE SEQUENCE [LARGE SCALE GENOMIC DNA]</scope>
    <source>
        <strain evidence="1">4042</strain>
    </source>
</reference>
<name>X7ZBN3_MYCXE</name>
<accession>X7ZBN3</accession>
<sequence>MSHRAAGKHFGWRGPSTSTNATCTVRSNNRLTCAARSPIIATPPVGACRERPGRGSRRTCLFVDCQPIATLDHSYDDSFVS</sequence>